<organism evidence="2 3">
    <name type="scientific">Moelleriella libera RCEF 2490</name>
    <dbReference type="NCBI Taxonomy" id="1081109"/>
    <lineage>
        <taxon>Eukaryota</taxon>
        <taxon>Fungi</taxon>
        <taxon>Dikarya</taxon>
        <taxon>Ascomycota</taxon>
        <taxon>Pezizomycotina</taxon>
        <taxon>Sordariomycetes</taxon>
        <taxon>Hypocreomycetidae</taxon>
        <taxon>Hypocreales</taxon>
        <taxon>Clavicipitaceae</taxon>
        <taxon>Moelleriella</taxon>
    </lineage>
</organism>
<reference evidence="2 3" key="1">
    <citation type="journal article" date="2016" name="Genome Biol. Evol.">
        <title>Divergent and convergent evolution of fungal pathogenicity.</title>
        <authorList>
            <person name="Shang Y."/>
            <person name="Xiao G."/>
            <person name="Zheng P."/>
            <person name="Cen K."/>
            <person name="Zhan S."/>
            <person name="Wang C."/>
        </authorList>
    </citation>
    <scope>NUCLEOTIDE SEQUENCE [LARGE SCALE GENOMIC DNA]</scope>
    <source>
        <strain evidence="2 3">RCEF 2490</strain>
    </source>
</reference>
<feature type="region of interest" description="Disordered" evidence="1">
    <location>
        <begin position="31"/>
        <end position="61"/>
    </location>
</feature>
<protein>
    <submittedName>
        <fullName evidence="2">Uncharacterized protein</fullName>
    </submittedName>
</protein>
<feature type="region of interest" description="Disordered" evidence="1">
    <location>
        <begin position="79"/>
        <end position="135"/>
    </location>
</feature>
<evidence type="ECO:0000313" key="3">
    <source>
        <dbReference type="Proteomes" id="UP000078544"/>
    </source>
</evidence>
<dbReference type="Proteomes" id="UP000078544">
    <property type="component" value="Unassembled WGS sequence"/>
</dbReference>
<comment type="caution">
    <text evidence="2">The sequence shown here is derived from an EMBL/GenBank/DDBJ whole genome shotgun (WGS) entry which is preliminary data.</text>
</comment>
<dbReference type="OrthoDB" id="1733326at2759"/>
<name>A0A167V183_9HYPO</name>
<keyword evidence="3" id="KW-1185">Reference proteome</keyword>
<proteinExistence type="predicted"/>
<accession>A0A167V183</accession>
<evidence type="ECO:0000256" key="1">
    <source>
        <dbReference type="SAM" id="MobiDB-lite"/>
    </source>
</evidence>
<dbReference type="EMBL" id="AZGY01000051">
    <property type="protein sequence ID" value="KZZ86896.1"/>
    <property type="molecule type" value="Genomic_DNA"/>
</dbReference>
<gene>
    <name evidence="2" type="ORF">AAL_08455</name>
</gene>
<evidence type="ECO:0000313" key="2">
    <source>
        <dbReference type="EMBL" id="KZZ86896.1"/>
    </source>
</evidence>
<dbReference type="AlphaFoldDB" id="A0A167V183"/>
<sequence length="192" mass="20635">MVARLKLKEIDGRAPPGVNVHCLSRSQLCSRKPPERVGGRPPTLASPVRHRAAGQHPQTAGELLKPSLRTALGNQRPLTRLTTSGIGSNAGDATMDDPQPSPYVRQHTGKVQRLDGGGSGTHVGTPEGAGTPARGRWSLAREGLAPPPEERWDPGDRDARIAHRLEVKSAVAPKARPMRWIIARQPQREPAA</sequence>